<dbReference type="InterPro" id="IPR038765">
    <property type="entry name" value="Papain-like_cys_pep_sf"/>
</dbReference>
<reference evidence="8 9" key="1">
    <citation type="submission" date="2024-05" db="EMBL/GenBank/DDBJ databases">
        <title>Genetic variation in Jamaican populations of the coffee berry borer (Hypothenemus hampei).</title>
        <authorList>
            <person name="Errbii M."/>
            <person name="Myrie A."/>
        </authorList>
    </citation>
    <scope>NUCLEOTIDE SEQUENCE [LARGE SCALE GENOMIC DNA]</scope>
    <source>
        <strain evidence="8">JA-Hopewell-2020-01-JO</strain>
        <tissue evidence="8">Whole body</tissue>
    </source>
</reference>
<evidence type="ECO:0000313" key="8">
    <source>
        <dbReference type="EMBL" id="KAL1490714.1"/>
    </source>
</evidence>
<dbReference type="InterPro" id="IPR025660">
    <property type="entry name" value="Pept_his_AS"/>
</dbReference>
<accession>A0ABD1EAG9</accession>
<dbReference type="Proteomes" id="UP001566132">
    <property type="component" value="Unassembled WGS sequence"/>
</dbReference>
<dbReference type="Pfam" id="PF08246">
    <property type="entry name" value="Inhibitor_I29"/>
    <property type="match status" value="1"/>
</dbReference>
<dbReference type="AlphaFoldDB" id="A0ABD1EAG9"/>
<feature type="domain" description="Peptidase C1A papain C-terminal" evidence="6">
    <location>
        <begin position="189"/>
        <end position="408"/>
    </location>
</feature>
<evidence type="ECO:0000256" key="5">
    <source>
        <dbReference type="SAM" id="SignalP"/>
    </source>
</evidence>
<evidence type="ECO:0000259" key="7">
    <source>
        <dbReference type="SMART" id="SM00848"/>
    </source>
</evidence>
<evidence type="ECO:0000256" key="3">
    <source>
        <dbReference type="ARBA" id="ARBA00022801"/>
    </source>
</evidence>
<name>A0ABD1EAG9_HYPHA</name>
<proteinExistence type="inferred from homology"/>
<dbReference type="GO" id="GO:0008234">
    <property type="term" value="F:cysteine-type peptidase activity"/>
    <property type="evidence" value="ECO:0007669"/>
    <property type="project" value="UniProtKB-KW"/>
</dbReference>
<dbReference type="SUPFAM" id="SSF54001">
    <property type="entry name" value="Cysteine proteinases"/>
    <property type="match status" value="1"/>
</dbReference>
<dbReference type="InterPro" id="IPR000668">
    <property type="entry name" value="Peptidase_C1A_C"/>
</dbReference>
<dbReference type="PROSITE" id="PS00639">
    <property type="entry name" value="THIOL_PROTEASE_HIS"/>
    <property type="match status" value="1"/>
</dbReference>
<evidence type="ECO:0000256" key="2">
    <source>
        <dbReference type="ARBA" id="ARBA00022670"/>
    </source>
</evidence>
<dbReference type="SMART" id="SM00848">
    <property type="entry name" value="Inhibitor_I29"/>
    <property type="match status" value="1"/>
</dbReference>
<dbReference type="FunFam" id="3.90.70.10:FF:000006">
    <property type="entry name" value="Cathepsin S"/>
    <property type="match status" value="1"/>
</dbReference>
<dbReference type="Pfam" id="PF00112">
    <property type="entry name" value="Peptidase_C1"/>
    <property type="match status" value="1"/>
</dbReference>
<dbReference type="PANTHER" id="PTHR12411">
    <property type="entry name" value="CYSTEINE PROTEASE FAMILY C1-RELATED"/>
    <property type="match status" value="1"/>
</dbReference>
<dbReference type="SMART" id="SM00645">
    <property type="entry name" value="Pept_C1"/>
    <property type="match status" value="1"/>
</dbReference>
<keyword evidence="2" id="KW-0645">Protease</keyword>
<keyword evidence="9" id="KW-1185">Reference proteome</keyword>
<keyword evidence="4" id="KW-0788">Thiol protease</keyword>
<evidence type="ECO:0008006" key="10">
    <source>
        <dbReference type="Google" id="ProtNLM"/>
    </source>
</evidence>
<keyword evidence="5" id="KW-0732">Signal</keyword>
<feature type="domain" description="Cathepsin propeptide inhibitor" evidence="7">
    <location>
        <begin position="98"/>
        <end position="158"/>
    </location>
</feature>
<dbReference type="EMBL" id="JBDJPC010000010">
    <property type="protein sequence ID" value="KAL1490714.1"/>
    <property type="molecule type" value="Genomic_DNA"/>
</dbReference>
<dbReference type="PRINTS" id="PR00705">
    <property type="entry name" value="PAPAIN"/>
</dbReference>
<keyword evidence="3" id="KW-0378">Hydrolase</keyword>
<comment type="similarity">
    <text evidence="1">Belongs to the peptidase C1 family.</text>
</comment>
<gene>
    <name evidence="8" type="ORF">ABEB36_013365</name>
</gene>
<dbReference type="GO" id="GO:0006508">
    <property type="term" value="P:proteolysis"/>
    <property type="evidence" value="ECO:0007669"/>
    <property type="project" value="UniProtKB-KW"/>
</dbReference>
<feature type="signal peptide" evidence="5">
    <location>
        <begin position="1"/>
        <end position="18"/>
    </location>
</feature>
<protein>
    <recommendedName>
        <fullName evidence="10">Cathepsin L</fullName>
    </recommendedName>
</protein>
<feature type="chain" id="PRO_5044851710" description="Cathepsin L" evidence="5">
    <location>
        <begin position="19"/>
        <end position="409"/>
    </location>
</feature>
<organism evidence="8 9">
    <name type="scientific">Hypothenemus hampei</name>
    <name type="common">Coffee berry borer</name>
    <dbReference type="NCBI Taxonomy" id="57062"/>
    <lineage>
        <taxon>Eukaryota</taxon>
        <taxon>Metazoa</taxon>
        <taxon>Ecdysozoa</taxon>
        <taxon>Arthropoda</taxon>
        <taxon>Hexapoda</taxon>
        <taxon>Insecta</taxon>
        <taxon>Pterygota</taxon>
        <taxon>Neoptera</taxon>
        <taxon>Endopterygota</taxon>
        <taxon>Coleoptera</taxon>
        <taxon>Polyphaga</taxon>
        <taxon>Cucujiformia</taxon>
        <taxon>Curculionidae</taxon>
        <taxon>Scolytinae</taxon>
        <taxon>Hypothenemus</taxon>
    </lineage>
</organism>
<comment type="caution">
    <text evidence="8">The sequence shown here is derived from an EMBL/GenBank/DDBJ whole genome shotgun (WGS) entry which is preliminary data.</text>
</comment>
<evidence type="ECO:0000256" key="4">
    <source>
        <dbReference type="ARBA" id="ARBA00022807"/>
    </source>
</evidence>
<dbReference type="InterPro" id="IPR013201">
    <property type="entry name" value="Prot_inhib_I29"/>
</dbReference>
<dbReference type="InterPro" id="IPR013128">
    <property type="entry name" value="Peptidase_C1A"/>
</dbReference>
<evidence type="ECO:0000259" key="6">
    <source>
        <dbReference type="SMART" id="SM00645"/>
    </source>
</evidence>
<dbReference type="InterPro" id="IPR039417">
    <property type="entry name" value="Peptidase_C1A_papain-like"/>
</dbReference>
<dbReference type="CDD" id="cd02248">
    <property type="entry name" value="Peptidase_C1A"/>
    <property type="match status" value="1"/>
</dbReference>
<evidence type="ECO:0000256" key="1">
    <source>
        <dbReference type="ARBA" id="ARBA00008455"/>
    </source>
</evidence>
<evidence type="ECO:0000313" key="9">
    <source>
        <dbReference type="Proteomes" id="UP001566132"/>
    </source>
</evidence>
<dbReference type="Gene3D" id="3.90.70.10">
    <property type="entry name" value="Cysteine proteinases"/>
    <property type="match status" value="1"/>
</dbReference>
<sequence length="409" mass="45178">MQTYLLLIGFACIVAVTGRDDQTLRNPREILSGNSRLLSIPHVSGNIAIGPRAHSHGLDFGGHVPRFSLQAFQDPHYIEGQMKKLVPIPAENLIEEEWKAFKMTYNKLYPSPEVEAFRREVFIENRAKIARFNQDYSQGKRNYVQQLNPYGDLLHHEFTQLLNGFNRSTTPRVPVPTPTTYIPSANVILPTSVDWRQVGAVTPVKSQGTCASCWAFAAAGALEGHWFRKTGRLVDVSVQNLVDCTKSYGNDGCMGGLVDPAFQYIRANGGVDSEESYPYEGTDTQQCRFQPESVVAQCTGYVDIAEGDEKGLEIALATLGPVAVAIDASKDGFQFYSDGVYYDPDCGRTQDEMNHAVLVVGYGQEPNGQKYWLVKNSYGPQWGVGGYVKMAKDANNHCGIANQASYPLV</sequence>